<name>A0A9W9C9Z0_9PLEO</name>
<dbReference type="GeneID" id="80910000"/>
<feature type="region of interest" description="Disordered" evidence="1">
    <location>
        <begin position="286"/>
        <end position="310"/>
    </location>
</feature>
<gene>
    <name evidence="3" type="ORF">N0V89_006470</name>
</gene>
<evidence type="ECO:0000259" key="2">
    <source>
        <dbReference type="Pfam" id="PF20233"/>
    </source>
</evidence>
<protein>
    <recommendedName>
        <fullName evidence="2">DUF6590 domain-containing protein</fullName>
    </recommendedName>
</protein>
<comment type="caution">
    <text evidence="3">The sequence shown here is derived from an EMBL/GenBank/DDBJ whole genome shotgun (WGS) entry which is preliminary data.</text>
</comment>
<sequence>MFPGEYERGLTKQPIAVIPADASVYMAPASRLHYAKAYPVEMNVKVKNIGDVDSACLDLLLQYYREENLPEGFAYPGLITSYPAKSESISAAGDLFVFKLFDSEFETVNNPKAFFKKGRVFMTPWPEPSGDAIKDQTGPRVSVKIRTFVVIRPQNGHCTCIPINTYQDQGTRKPGVIAKDHAAVVPVGERSTEHPLESLTKSPIFLKVENLSTGPVDPMSRINFAKVYTIEENVKVRNIGRIVPESIHQMDEYFKESFKFGTESTTPGQTQVHQAPAHSYQPYQTQPYQSQTYQTQTYQPQTYQPQSYQY</sequence>
<evidence type="ECO:0000313" key="3">
    <source>
        <dbReference type="EMBL" id="KAJ4351131.1"/>
    </source>
</evidence>
<dbReference type="RefSeq" id="XP_056069487.1">
    <property type="nucleotide sequence ID" value="XM_056215240.1"/>
</dbReference>
<dbReference type="Proteomes" id="UP001140513">
    <property type="component" value="Unassembled WGS sequence"/>
</dbReference>
<feature type="domain" description="DUF6590" evidence="2">
    <location>
        <begin position="112"/>
        <end position="250"/>
    </location>
</feature>
<dbReference type="PANTHER" id="PTHR35391:SF5">
    <property type="entry name" value="DUF6590 DOMAIN-CONTAINING PROTEIN"/>
    <property type="match status" value="1"/>
</dbReference>
<dbReference type="AlphaFoldDB" id="A0A9W9C9Z0"/>
<dbReference type="EMBL" id="JAPEUX010000005">
    <property type="protein sequence ID" value="KAJ4351131.1"/>
    <property type="molecule type" value="Genomic_DNA"/>
</dbReference>
<evidence type="ECO:0000256" key="1">
    <source>
        <dbReference type="SAM" id="MobiDB-lite"/>
    </source>
</evidence>
<dbReference type="PANTHER" id="PTHR35391">
    <property type="entry name" value="C2H2-TYPE DOMAIN-CONTAINING PROTEIN-RELATED"/>
    <property type="match status" value="1"/>
</dbReference>
<dbReference type="InterPro" id="IPR046497">
    <property type="entry name" value="DUF6590"/>
</dbReference>
<evidence type="ECO:0000313" key="4">
    <source>
        <dbReference type="Proteomes" id="UP001140513"/>
    </source>
</evidence>
<dbReference type="Pfam" id="PF20233">
    <property type="entry name" value="DUF6590"/>
    <property type="match status" value="2"/>
</dbReference>
<feature type="domain" description="DUF6590" evidence="2">
    <location>
        <begin position="3"/>
        <end position="61"/>
    </location>
</feature>
<accession>A0A9W9C9Z0</accession>
<dbReference type="OrthoDB" id="3559580at2759"/>
<organism evidence="3 4">
    <name type="scientific">Didymosphaeria variabile</name>
    <dbReference type="NCBI Taxonomy" id="1932322"/>
    <lineage>
        <taxon>Eukaryota</taxon>
        <taxon>Fungi</taxon>
        <taxon>Dikarya</taxon>
        <taxon>Ascomycota</taxon>
        <taxon>Pezizomycotina</taxon>
        <taxon>Dothideomycetes</taxon>
        <taxon>Pleosporomycetidae</taxon>
        <taxon>Pleosporales</taxon>
        <taxon>Massarineae</taxon>
        <taxon>Didymosphaeriaceae</taxon>
        <taxon>Didymosphaeria</taxon>
    </lineage>
</organism>
<proteinExistence type="predicted"/>
<reference evidence="3" key="1">
    <citation type="submission" date="2022-10" db="EMBL/GenBank/DDBJ databases">
        <title>Tapping the CABI collections for fungal endophytes: first genome assemblies for Collariella, Neodidymelliopsis, Ascochyta clinopodiicola, Didymella pomorum, Didymosphaeria variabile, Neocosmospora piperis and Neocucurbitaria cava.</title>
        <authorList>
            <person name="Hill R."/>
        </authorList>
    </citation>
    <scope>NUCLEOTIDE SEQUENCE</scope>
    <source>
        <strain evidence="3">IMI 356815</strain>
    </source>
</reference>
<keyword evidence="4" id="KW-1185">Reference proteome</keyword>